<proteinExistence type="predicted"/>
<keyword evidence="3" id="KW-0227">DNA damage</keyword>
<evidence type="ECO:0000256" key="9">
    <source>
        <dbReference type="ARBA" id="ARBA00023204"/>
    </source>
</evidence>
<name>A0ABW5X373_9FLAO</name>
<evidence type="ECO:0000256" key="2">
    <source>
        <dbReference type="ARBA" id="ARBA00022741"/>
    </source>
</evidence>
<organism evidence="11 12">
    <name type="scientific">Christiangramia antarctica</name>
    <dbReference type="NCBI Taxonomy" id="2058158"/>
    <lineage>
        <taxon>Bacteria</taxon>
        <taxon>Pseudomonadati</taxon>
        <taxon>Bacteroidota</taxon>
        <taxon>Flavobacteriia</taxon>
        <taxon>Flavobacteriales</taxon>
        <taxon>Flavobacteriaceae</taxon>
        <taxon>Christiangramia</taxon>
    </lineage>
</organism>
<keyword evidence="6" id="KW-0269">Exonuclease</keyword>
<dbReference type="EC" id="3.1.11.5" evidence="11"/>
<dbReference type="PANTHER" id="PTHR11070:SF67">
    <property type="entry name" value="DNA 3'-5' HELICASE"/>
    <property type="match status" value="1"/>
</dbReference>
<dbReference type="PANTHER" id="PTHR11070">
    <property type="entry name" value="UVRD / RECB / PCRA DNA HELICASE FAMILY MEMBER"/>
    <property type="match status" value="1"/>
</dbReference>
<protein>
    <submittedName>
        <fullName evidence="11">UvrD-helicase domain-containing protein</fullName>
        <ecNumber evidence="11">3.1.11.5</ecNumber>
    </submittedName>
</protein>
<sequence length="599" mass="69336">MGLSKEINPFQIEKSLENLEDNYRSGSEVVNFNNEFFQFASSVLSFPEYEELFKEAFQNPKNGEYGFVQVQFLEAKNKEEEFEIHPETVLKIIEDLDAKGFSRNDICILTRRKKEGYAIAEYLSEHDIKVMSSESLLLTRSEKVKFIAHILEFSLNPENKSLKLEILGFLAENHFPATDYHHVISKHIDDDTEKFSAWLKLFKVEFEMEKVKQLSLYESVEYIIRSFKLVQQSDAYIQFFLDFVFETAQKGANSLNEFIEKWHQKKEKLSIVVPEAEDAVKIMTIHTSKGLEFPIVIFPFAESDLQDTRNDSLWIETGFQEMPVAYVNASKKMLNWNLPAKETFEDLLQKNELDTLNVLYVACTRAAEQLYLLSSYNEKPKSSACISNLLKDYVASKQSENEQRIYEFGEISSIPKTEESLSLSIQPSEFYSSPTENEAVHIVTKSGSLWDSRQQEAIEKGKITHEIMSKINSASDRFKAIEWAVNSGLLKERDRDSISSNIEKILEHPELKEYFQQNVINYNEKEILTASGKRLRPDRINLAGKSITIIDYKTGGFVDTHERQILNYASVLREMEYKVDKCLLVYTNNNIMVKNVKEI</sequence>
<dbReference type="InterPro" id="IPR000212">
    <property type="entry name" value="DNA_helicase_UvrD/REP"/>
</dbReference>
<evidence type="ECO:0000256" key="4">
    <source>
        <dbReference type="ARBA" id="ARBA00022801"/>
    </source>
</evidence>
<dbReference type="Gene3D" id="3.40.50.300">
    <property type="entry name" value="P-loop containing nucleotide triphosphate hydrolases"/>
    <property type="match status" value="2"/>
</dbReference>
<dbReference type="PROSITE" id="PS51217">
    <property type="entry name" value="UVRD_HELICASE_CTER"/>
    <property type="match status" value="1"/>
</dbReference>
<dbReference type="EMBL" id="JBHUOJ010000004">
    <property type="protein sequence ID" value="MFD2832134.1"/>
    <property type="molecule type" value="Genomic_DNA"/>
</dbReference>
<evidence type="ECO:0000256" key="6">
    <source>
        <dbReference type="ARBA" id="ARBA00022839"/>
    </source>
</evidence>
<keyword evidence="5" id="KW-0347">Helicase</keyword>
<evidence type="ECO:0000256" key="8">
    <source>
        <dbReference type="ARBA" id="ARBA00023125"/>
    </source>
</evidence>
<dbReference type="InterPro" id="IPR027417">
    <property type="entry name" value="P-loop_NTPase"/>
</dbReference>
<dbReference type="Proteomes" id="UP001597438">
    <property type="component" value="Unassembled WGS sequence"/>
</dbReference>
<keyword evidence="8" id="KW-0238">DNA-binding</keyword>
<accession>A0ABW5X373</accession>
<reference evidence="12" key="1">
    <citation type="journal article" date="2019" name="Int. J. Syst. Evol. Microbiol.">
        <title>The Global Catalogue of Microorganisms (GCM) 10K type strain sequencing project: providing services to taxonomists for standard genome sequencing and annotation.</title>
        <authorList>
            <consortium name="The Broad Institute Genomics Platform"/>
            <consortium name="The Broad Institute Genome Sequencing Center for Infectious Disease"/>
            <person name="Wu L."/>
            <person name="Ma J."/>
        </authorList>
    </citation>
    <scope>NUCLEOTIDE SEQUENCE [LARGE SCALE GENOMIC DNA]</scope>
    <source>
        <strain evidence="12">KCTC 52925</strain>
    </source>
</reference>
<dbReference type="RefSeq" id="WP_378212063.1">
    <property type="nucleotide sequence ID" value="NZ_JBHUOJ010000004.1"/>
</dbReference>
<dbReference type="Pfam" id="PF13361">
    <property type="entry name" value="UvrD_C"/>
    <property type="match status" value="1"/>
</dbReference>
<dbReference type="SUPFAM" id="SSF52540">
    <property type="entry name" value="P-loop containing nucleoside triphosphate hydrolases"/>
    <property type="match status" value="1"/>
</dbReference>
<keyword evidence="1" id="KW-0540">Nuclease</keyword>
<keyword evidence="9" id="KW-0234">DNA repair</keyword>
<dbReference type="InterPro" id="IPR011604">
    <property type="entry name" value="PDDEXK-like_dom_sf"/>
</dbReference>
<dbReference type="InterPro" id="IPR014017">
    <property type="entry name" value="DNA_helicase_UvrD-like_C"/>
</dbReference>
<comment type="caution">
    <text evidence="11">The sequence shown here is derived from an EMBL/GenBank/DDBJ whole genome shotgun (WGS) entry which is preliminary data.</text>
</comment>
<keyword evidence="7" id="KW-0067">ATP-binding</keyword>
<evidence type="ECO:0000256" key="5">
    <source>
        <dbReference type="ARBA" id="ARBA00022806"/>
    </source>
</evidence>
<keyword evidence="4 11" id="KW-0378">Hydrolase</keyword>
<evidence type="ECO:0000256" key="7">
    <source>
        <dbReference type="ARBA" id="ARBA00022840"/>
    </source>
</evidence>
<evidence type="ECO:0000256" key="1">
    <source>
        <dbReference type="ARBA" id="ARBA00022722"/>
    </source>
</evidence>
<dbReference type="GO" id="GO:0008854">
    <property type="term" value="F:exodeoxyribonuclease V activity"/>
    <property type="evidence" value="ECO:0007669"/>
    <property type="project" value="UniProtKB-EC"/>
</dbReference>
<dbReference type="Gene3D" id="3.90.320.10">
    <property type="match status" value="1"/>
</dbReference>
<keyword evidence="12" id="KW-1185">Reference proteome</keyword>
<evidence type="ECO:0000313" key="11">
    <source>
        <dbReference type="EMBL" id="MFD2832134.1"/>
    </source>
</evidence>
<evidence type="ECO:0000259" key="10">
    <source>
        <dbReference type="PROSITE" id="PS51217"/>
    </source>
</evidence>
<gene>
    <name evidence="11" type="ORF">ACFSYS_02470</name>
</gene>
<evidence type="ECO:0000256" key="3">
    <source>
        <dbReference type="ARBA" id="ARBA00022763"/>
    </source>
</evidence>
<feature type="domain" description="UvrD-like helicase C-terminal" evidence="10">
    <location>
        <begin position="34"/>
        <end position="290"/>
    </location>
</feature>
<keyword evidence="2" id="KW-0547">Nucleotide-binding</keyword>
<evidence type="ECO:0000313" key="12">
    <source>
        <dbReference type="Proteomes" id="UP001597438"/>
    </source>
</evidence>